<proteinExistence type="predicted"/>
<dbReference type="AlphaFoldDB" id="A0A915KFW5"/>
<keyword evidence="1" id="KW-1185">Reference proteome</keyword>
<reference evidence="2" key="1">
    <citation type="submission" date="2022-11" db="UniProtKB">
        <authorList>
            <consortium name="WormBaseParasite"/>
        </authorList>
    </citation>
    <scope>IDENTIFICATION</scope>
</reference>
<evidence type="ECO:0000313" key="2">
    <source>
        <dbReference type="WBParaSite" id="nRc.2.0.1.t37622-RA"/>
    </source>
</evidence>
<protein>
    <submittedName>
        <fullName evidence="2">Uncharacterized protein</fullName>
    </submittedName>
</protein>
<accession>A0A915KFW5</accession>
<sequence>MTIMYVITIKLKKNQQVHRVAKRSILEIKSTEQEYAMGKLTLTTFAFRFSATLDGPQNDKY</sequence>
<organism evidence="1 2">
    <name type="scientific">Romanomermis culicivorax</name>
    <name type="common">Nematode worm</name>
    <dbReference type="NCBI Taxonomy" id="13658"/>
    <lineage>
        <taxon>Eukaryota</taxon>
        <taxon>Metazoa</taxon>
        <taxon>Ecdysozoa</taxon>
        <taxon>Nematoda</taxon>
        <taxon>Enoplea</taxon>
        <taxon>Dorylaimia</taxon>
        <taxon>Mermithida</taxon>
        <taxon>Mermithoidea</taxon>
        <taxon>Mermithidae</taxon>
        <taxon>Romanomermis</taxon>
    </lineage>
</organism>
<evidence type="ECO:0000313" key="1">
    <source>
        <dbReference type="Proteomes" id="UP000887565"/>
    </source>
</evidence>
<dbReference type="WBParaSite" id="nRc.2.0.1.t37622-RA">
    <property type="protein sequence ID" value="nRc.2.0.1.t37622-RA"/>
    <property type="gene ID" value="nRc.2.0.1.g37622"/>
</dbReference>
<name>A0A915KFW5_ROMCU</name>
<dbReference type="Proteomes" id="UP000887565">
    <property type="component" value="Unplaced"/>
</dbReference>